<dbReference type="AlphaFoldDB" id="A0A4Y9Y0N2"/>
<organism evidence="4 5">
    <name type="scientific">Rhodofomes roseus</name>
    <dbReference type="NCBI Taxonomy" id="34475"/>
    <lineage>
        <taxon>Eukaryota</taxon>
        <taxon>Fungi</taxon>
        <taxon>Dikarya</taxon>
        <taxon>Basidiomycota</taxon>
        <taxon>Agaricomycotina</taxon>
        <taxon>Agaricomycetes</taxon>
        <taxon>Polyporales</taxon>
        <taxon>Rhodofomes</taxon>
    </lineage>
</organism>
<keyword evidence="2" id="KW-0472">Membrane</keyword>
<dbReference type="EMBL" id="SEKV01000538">
    <property type="protein sequence ID" value="TFY56044.1"/>
    <property type="molecule type" value="Genomic_DNA"/>
</dbReference>
<feature type="domain" description="DUF6535" evidence="3">
    <location>
        <begin position="46"/>
        <end position="223"/>
    </location>
</feature>
<sequence length="698" mass="77557">MEDNNPDSVPGIVTFVALGFGVAHDYEKKYEPDPPFQGAGPQARIWQVYGKEADELDSDMIGGWKATIDVFLVFVGLFSATVTSFLLQSASALQDSTTINSYLLAELIAVQRAAANGASLANVDPSPYGPGDPTGEPTDVWVNALWILSLTIALSSALFAVLVKQWLQRYESVISGSQRERVLVRQYRFNGLRKWKVATIIDVLPIFLQVAVFLFLAGLAVFFHPLNADLSYLVIAFAGATLLIYTCVNFLPVIYPDCVFKTPISEHLSIVLRYARSRFVPSRFARGWLVRLRLARLRLGHRLRWLARAHARDAHLEEQRLMNELKQQDENGPSSTTTMEDGEREQVKGATDQLVHDSLVWLSHYSGNPSIPGIIAEAVAGMPSGLFCATLNGTGSQTRLVFLLPVAYPGVFDANFEVDLGAVMSRAMNPVHRDGAALAASVPTLEALLRLEMLDASNTVGLDWAMQVILRNTRSDRRLPLSMWLSFATSLAKAVQRHPSLTFEHLRGLMEVAGPTFQIADPKANSLHLWSMPGCVTFREIADDIRTLLCPTILDALRAKAGPAALVHANMDMQGVRRRLNGYAWPAVFKAFGCNYPAFQLKCADGYTYKYEPSRACYQWSRNRYWVQGQSSPDPSPGLYDVEDALRDMHPVTDSPPTRRTVLSGLLRRFVRRVDEYQSENTTEDKESQQGRSSQPDV</sequence>
<accession>A0A4Y9Y0N2</accession>
<reference evidence="4 5" key="1">
    <citation type="submission" date="2019-01" db="EMBL/GenBank/DDBJ databases">
        <title>Genome sequencing of the rare red list fungi Fomitopsis rosea.</title>
        <authorList>
            <person name="Buettner E."/>
            <person name="Kellner H."/>
        </authorList>
    </citation>
    <scope>NUCLEOTIDE SEQUENCE [LARGE SCALE GENOMIC DNA]</scope>
    <source>
        <strain evidence="4 5">DSM 105464</strain>
    </source>
</reference>
<dbReference type="InterPro" id="IPR045338">
    <property type="entry name" value="DUF6535"/>
</dbReference>
<keyword evidence="2" id="KW-1133">Transmembrane helix</keyword>
<feature type="transmembrane region" description="Helical" evidence="2">
    <location>
        <begin position="230"/>
        <end position="255"/>
    </location>
</feature>
<feature type="region of interest" description="Disordered" evidence="1">
    <location>
        <begin position="677"/>
        <end position="698"/>
    </location>
</feature>
<protein>
    <recommendedName>
        <fullName evidence="3">DUF6535 domain-containing protein</fullName>
    </recommendedName>
</protein>
<feature type="compositionally biased region" description="Polar residues" evidence="1">
    <location>
        <begin position="330"/>
        <end position="339"/>
    </location>
</feature>
<evidence type="ECO:0000256" key="1">
    <source>
        <dbReference type="SAM" id="MobiDB-lite"/>
    </source>
</evidence>
<feature type="transmembrane region" description="Helical" evidence="2">
    <location>
        <begin position="140"/>
        <end position="163"/>
    </location>
</feature>
<proteinExistence type="predicted"/>
<feature type="transmembrane region" description="Helical" evidence="2">
    <location>
        <begin position="203"/>
        <end position="224"/>
    </location>
</feature>
<gene>
    <name evidence="4" type="ORF">EVJ58_g7876</name>
</gene>
<comment type="caution">
    <text evidence="4">The sequence shown here is derived from an EMBL/GenBank/DDBJ whole genome shotgun (WGS) entry which is preliminary data.</text>
</comment>
<dbReference type="Proteomes" id="UP000298390">
    <property type="component" value="Unassembled WGS sequence"/>
</dbReference>
<name>A0A4Y9Y0N2_9APHY</name>
<keyword evidence="2" id="KW-0812">Transmembrane</keyword>
<evidence type="ECO:0000313" key="4">
    <source>
        <dbReference type="EMBL" id="TFY56044.1"/>
    </source>
</evidence>
<dbReference type="Pfam" id="PF20153">
    <property type="entry name" value="DUF6535"/>
    <property type="match status" value="1"/>
</dbReference>
<dbReference type="STRING" id="34475.A0A4Y9Y0N2"/>
<feature type="region of interest" description="Disordered" evidence="1">
    <location>
        <begin position="323"/>
        <end position="348"/>
    </location>
</feature>
<evidence type="ECO:0000256" key="2">
    <source>
        <dbReference type="SAM" id="Phobius"/>
    </source>
</evidence>
<feature type="transmembrane region" description="Helical" evidence="2">
    <location>
        <begin position="66"/>
        <end position="87"/>
    </location>
</feature>
<evidence type="ECO:0000259" key="3">
    <source>
        <dbReference type="Pfam" id="PF20153"/>
    </source>
</evidence>
<evidence type="ECO:0000313" key="5">
    <source>
        <dbReference type="Proteomes" id="UP000298390"/>
    </source>
</evidence>